<sequence>MPPYPQPDSEALTRAVANAMAAAAEVAAGNNDALRRAIRELGDRVDGIGSRVDGLSGEVKSCRAALVLSQEESERRLSAGQREAAETTCETMLSGVQRMLDELRRALAAEKPPQPPPKPSVADRGVQAGGRERAVQAGGVDDSTQHDPLLEDGACQTDAPPSARPLVVPLALTVPASVSRAVSPPRPRKPADIYWYHQVHSAPPGSVQGRYVRQ</sequence>
<feature type="region of interest" description="Disordered" evidence="1">
    <location>
        <begin position="109"/>
        <end position="162"/>
    </location>
</feature>
<reference evidence="2" key="2">
    <citation type="submission" date="2024-10" db="UniProtKB">
        <authorList>
            <consortium name="EnsemblProtists"/>
        </authorList>
    </citation>
    <scope>IDENTIFICATION</scope>
</reference>
<dbReference type="PaxDb" id="2903-EOD30765"/>
<organism evidence="2 3">
    <name type="scientific">Emiliania huxleyi (strain CCMP1516)</name>
    <dbReference type="NCBI Taxonomy" id="280463"/>
    <lineage>
        <taxon>Eukaryota</taxon>
        <taxon>Haptista</taxon>
        <taxon>Haptophyta</taxon>
        <taxon>Prymnesiophyceae</taxon>
        <taxon>Isochrysidales</taxon>
        <taxon>Noelaerhabdaceae</taxon>
        <taxon>Emiliania</taxon>
    </lineage>
</organism>
<dbReference type="GeneID" id="17276038"/>
<evidence type="ECO:0008006" key="4">
    <source>
        <dbReference type="Google" id="ProtNLM"/>
    </source>
</evidence>
<proteinExistence type="predicted"/>
<accession>A0A0D3KAU9</accession>
<dbReference type="RefSeq" id="XP_005785313.1">
    <property type="nucleotide sequence ID" value="XM_005785256.1"/>
</dbReference>
<dbReference type="HOGENOM" id="CLU_1291099_0_0_1"/>
<evidence type="ECO:0000313" key="2">
    <source>
        <dbReference type="EnsemblProtists" id="EOD32884"/>
    </source>
</evidence>
<reference evidence="3" key="1">
    <citation type="journal article" date="2013" name="Nature">
        <title>Pan genome of the phytoplankton Emiliania underpins its global distribution.</title>
        <authorList>
            <person name="Read B.A."/>
            <person name="Kegel J."/>
            <person name="Klute M.J."/>
            <person name="Kuo A."/>
            <person name="Lefebvre S.C."/>
            <person name="Maumus F."/>
            <person name="Mayer C."/>
            <person name="Miller J."/>
            <person name="Monier A."/>
            <person name="Salamov A."/>
            <person name="Young J."/>
            <person name="Aguilar M."/>
            <person name="Claverie J.M."/>
            <person name="Frickenhaus S."/>
            <person name="Gonzalez K."/>
            <person name="Herman E.K."/>
            <person name="Lin Y.C."/>
            <person name="Napier J."/>
            <person name="Ogata H."/>
            <person name="Sarno A.F."/>
            <person name="Shmutz J."/>
            <person name="Schroeder D."/>
            <person name="de Vargas C."/>
            <person name="Verret F."/>
            <person name="von Dassow P."/>
            <person name="Valentin K."/>
            <person name="Van de Peer Y."/>
            <person name="Wheeler G."/>
            <person name="Dacks J.B."/>
            <person name="Delwiche C.F."/>
            <person name="Dyhrman S.T."/>
            <person name="Glockner G."/>
            <person name="John U."/>
            <person name="Richards T."/>
            <person name="Worden A.Z."/>
            <person name="Zhang X."/>
            <person name="Grigoriev I.V."/>
            <person name="Allen A.E."/>
            <person name="Bidle K."/>
            <person name="Borodovsky M."/>
            <person name="Bowler C."/>
            <person name="Brownlee C."/>
            <person name="Cock J.M."/>
            <person name="Elias M."/>
            <person name="Gladyshev V.N."/>
            <person name="Groth M."/>
            <person name="Guda C."/>
            <person name="Hadaegh A."/>
            <person name="Iglesias-Rodriguez M.D."/>
            <person name="Jenkins J."/>
            <person name="Jones B.M."/>
            <person name="Lawson T."/>
            <person name="Leese F."/>
            <person name="Lindquist E."/>
            <person name="Lobanov A."/>
            <person name="Lomsadze A."/>
            <person name="Malik S.B."/>
            <person name="Marsh M.E."/>
            <person name="Mackinder L."/>
            <person name="Mock T."/>
            <person name="Mueller-Roeber B."/>
            <person name="Pagarete A."/>
            <person name="Parker M."/>
            <person name="Probert I."/>
            <person name="Quesneville H."/>
            <person name="Raines C."/>
            <person name="Rensing S.A."/>
            <person name="Riano-Pachon D.M."/>
            <person name="Richier S."/>
            <person name="Rokitta S."/>
            <person name="Shiraiwa Y."/>
            <person name="Soanes D.M."/>
            <person name="van der Giezen M."/>
            <person name="Wahlund T.M."/>
            <person name="Williams B."/>
            <person name="Wilson W."/>
            <person name="Wolfe G."/>
            <person name="Wurch L.L."/>
        </authorList>
    </citation>
    <scope>NUCLEOTIDE SEQUENCE</scope>
</reference>
<dbReference type="EnsemblProtists" id="EOD32884">
    <property type="protein sequence ID" value="EOD32884"/>
    <property type="gene ID" value="EMIHUDRAFT_455939"/>
</dbReference>
<dbReference type="KEGG" id="ehx:EMIHUDRAFT_455939"/>
<protein>
    <recommendedName>
        <fullName evidence="4">BLOC-1-related complex subunit 7</fullName>
    </recommendedName>
</protein>
<keyword evidence="3" id="KW-1185">Reference proteome</keyword>
<dbReference type="GeneID" id="17278157"/>
<dbReference type="Proteomes" id="UP000013827">
    <property type="component" value="Unassembled WGS sequence"/>
</dbReference>
<dbReference type="EnsemblProtists" id="EOD30765">
    <property type="protein sequence ID" value="EOD30765"/>
    <property type="gene ID" value="EMIHUDRAFT_456437"/>
</dbReference>
<dbReference type="RefSeq" id="XP_005783194.1">
    <property type="nucleotide sequence ID" value="XM_005783137.1"/>
</dbReference>
<evidence type="ECO:0000256" key="1">
    <source>
        <dbReference type="SAM" id="MobiDB-lite"/>
    </source>
</evidence>
<evidence type="ECO:0000313" key="3">
    <source>
        <dbReference type="Proteomes" id="UP000013827"/>
    </source>
</evidence>
<dbReference type="KEGG" id="ehx:EMIHUDRAFT_456437"/>
<name>A0A0D3KAU9_EMIH1</name>
<dbReference type="AlphaFoldDB" id="A0A0D3KAU9"/>